<reference evidence="6" key="1">
    <citation type="submission" date="2018-05" db="EMBL/GenBank/DDBJ databases">
        <authorList>
            <person name="Lanie J.A."/>
            <person name="Ng W.-L."/>
            <person name="Kazmierczak K.M."/>
            <person name="Andrzejewski T.M."/>
            <person name="Davidsen T.M."/>
            <person name="Wayne K.J."/>
            <person name="Tettelin H."/>
            <person name="Glass J.I."/>
            <person name="Rusch D."/>
            <person name="Podicherti R."/>
            <person name="Tsui H.-C.T."/>
            <person name="Winkler M.E."/>
        </authorList>
    </citation>
    <scope>NUCLEOTIDE SEQUENCE</scope>
</reference>
<dbReference type="EMBL" id="UINC01066566">
    <property type="protein sequence ID" value="SVB97410.1"/>
    <property type="molecule type" value="Genomic_DNA"/>
</dbReference>
<keyword evidence="2" id="KW-0201">Cytochrome c-type biogenesis</keyword>
<dbReference type="PANTHER" id="PTHR42852">
    <property type="entry name" value="THIOL:DISULFIDE INTERCHANGE PROTEIN DSBE"/>
    <property type="match status" value="1"/>
</dbReference>
<sequence>YSLTIFLVWVSAISILCCTPTKERQPKKEPSPGVNDRGYIVKVGDHSPDFSLEFPDGSTTSFEQLKGNVIMLQFTASWCSVCREEMPHIEKEIWRPYKRAGLKLIGIDRDEAADIVTRFGKQMKISYPLSLDIGAEVFHQFAADGAGVTRNIIINPAGKIVFLTRLYDSLEFKEMIRVIHSQLEEKNNLGIKGLLNKISALQSALSSGPYNSTATYDKKRLLMKLKNELRKLDQLQSYLNRNKPD</sequence>
<dbReference type="PROSITE" id="PS51352">
    <property type="entry name" value="THIOREDOXIN_2"/>
    <property type="match status" value="1"/>
</dbReference>
<dbReference type="InterPro" id="IPR036249">
    <property type="entry name" value="Thioredoxin-like_sf"/>
</dbReference>
<dbReference type="Gene3D" id="3.40.30.10">
    <property type="entry name" value="Glutaredoxin"/>
    <property type="match status" value="1"/>
</dbReference>
<name>A0A382ICQ4_9ZZZZ</name>
<evidence type="ECO:0000259" key="5">
    <source>
        <dbReference type="PROSITE" id="PS51352"/>
    </source>
</evidence>
<dbReference type="AlphaFoldDB" id="A0A382ICQ4"/>
<dbReference type="InterPro" id="IPR013766">
    <property type="entry name" value="Thioredoxin_domain"/>
</dbReference>
<evidence type="ECO:0000256" key="3">
    <source>
        <dbReference type="ARBA" id="ARBA00023157"/>
    </source>
</evidence>
<keyword evidence="4" id="KW-0676">Redox-active center</keyword>
<feature type="domain" description="Thioredoxin" evidence="5">
    <location>
        <begin position="41"/>
        <end position="184"/>
    </location>
</feature>
<evidence type="ECO:0000256" key="2">
    <source>
        <dbReference type="ARBA" id="ARBA00022748"/>
    </source>
</evidence>
<evidence type="ECO:0000256" key="4">
    <source>
        <dbReference type="ARBA" id="ARBA00023284"/>
    </source>
</evidence>
<organism evidence="6">
    <name type="scientific">marine metagenome</name>
    <dbReference type="NCBI Taxonomy" id="408172"/>
    <lineage>
        <taxon>unclassified sequences</taxon>
        <taxon>metagenomes</taxon>
        <taxon>ecological metagenomes</taxon>
    </lineage>
</organism>
<dbReference type="GO" id="GO:0030313">
    <property type="term" value="C:cell envelope"/>
    <property type="evidence" value="ECO:0007669"/>
    <property type="project" value="UniProtKB-SubCell"/>
</dbReference>
<dbReference type="Pfam" id="PF00578">
    <property type="entry name" value="AhpC-TSA"/>
    <property type="match status" value="1"/>
</dbReference>
<accession>A0A382ICQ4</accession>
<dbReference type="InterPro" id="IPR000866">
    <property type="entry name" value="AhpC/TSA"/>
</dbReference>
<dbReference type="CDD" id="cd02966">
    <property type="entry name" value="TlpA_like_family"/>
    <property type="match status" value="1"/>
</dbReference>
<dbReference type="InterPro" id="IPR050553">
    <property type="entry name" value="Thioredoxin_ResA/DsbE_sf"/>
</dbReference>
<proteinExistence type="predicted"/>
<comment type="subcellular location">
    <subcellularLocation>
        <location evidence="1">Cell envelope</location>
    </subcellularLocation>
</comment>
<dbReference type="PANTHER" id="PTHR42852:SF6">
    <property type="entry name" value="THIOL:DISULFIDE INTERCHANGE PROTEIN DSBE"/>
    <property type="match status" value="1"/>
</dbReference>
<feature type="non-terminal residue" evidence="6">
    <location>
        <position position="1"/>
    </location>
</feature>
<dbReference type="GO" id="GO:0016209">
    <property type="term" value="F:antioxidant activity"/>
    <property type="evidence" value="ECO:0007669"/>
    <property type="project" value="InterPro"/>
</dbReference>
<dbReference type="SUPFAM" id="SSF52833">
    <property type="entry name" value="Thioredoxin-like"/>
    <property type="match status" value="1"/>
</dbReference>
<keyword evidence="3" id="KW-1015">Disulfide bond</keyword>
<evidence type="ECO:0000256" key="1">
    <source>
        <dbReference type="ARBA" id="ARBA00004196"/>
    </source>
</evidence>
<dbReference type="GO" id="GO:0017004">
    <property type="term" value="P:cytochrome complex assembly"/>
    <property type="evidence" value="ECO:0007669"/>
    <property type="project" value="UniProtKB-KW"/>
</dbReference>
<gene>
    <name evidence="6" type="ORF">METZ01_LOCUS250264</name>
</gene>
<protein>
    <recommendedName>
        <fullName evidence="5">Thioredoxin domain-containing protein</fullName>
    </recommendedName>
</protein>
<dbReference type="GO" id="GO:0016491">
    <property type="term" value="F:oxidoreductase activity"/>
    <property type="evidence" value="ECO:0007669"/>
    <property type="project" value="InterPro"/>
</dbReference>
<evidence type="ECO:0000313" key="6">
    <source>
        <dbReference type="EMBL" id="SVB97410.1"/>
    </source>
</evidence>